<sequence>MQLDRHLMIVASFMLCLYCVRSIDIIECGSYWTYENVTIENCGEEDTSCRLKIGANTSISFVINTGKNDGDIDIGGVVVNDVAFFPIGNLNFSLAVTPDDPCDILKCPFETNYEAPFSAKIYVYPEYPQLSARLKWIMKTEKDDQLLCFSFPITLV</sequence>
<dbReference type="InParanoid" id="D6WPC3"/>
<organism evidence="4 5">
    <name type="scientific">Tribolium castaneum</name>
    <name type="common">Red flour beetle</name>
    <dbReference type="NCBI Taxonomy" id="7070"/>
    <lineage>
        <taxon>Eukaryota</taxon>
        <taxon>Metazoa</taxon>
        <taxon>Ecdysozoa</taxon>
        <taxon>Arthropoda</taxon>
        <taxon>Hexapoda</taxon>
        <taxon>Insecta</taxon>
        <taxon>Pterygota</taxon>
        <taxon>Neoptera</taxon>
        <taxon>Endopterygota</taxon>
        <taxon>Coleoptera</taxon>
        <taxon>Polyphaga</taxon>
        <taxon>Cucujiformia</taxon>
        <taxon>Tenebrionidae</taxon>
        <taxon>Tenebrionidae incertae sedis</taxon>
        <taxon>Tribolium</taxon>
    </lineage>
</organism>
<evidence type="ECO:0000259" key="3">
    <source>
        <dbReference type="Pfam" id="PF02221"/>
    </source>
</evidence>
<dbReference type="PhylomeDB" id="D6WPC3"/>
<reference evidence="4 5" key="1">
    <citation type="journal article" date="2008" name="Nature">
        <title>The genome of the model beetle and pest Tribolium castaneum.</title>
        <authorList>
            <consortium name="Tribolium Genome Sequencing Consortium"/>
            <person name="Richards S."/>
            <person name="Gibbs R.A."/>
            <person name="Weinstock G.M."/>
            <person name="Brown S.J."/>
            <person name="Denell R."/>
            <person name="Beeman R.W."/>
            <person name="Gibbs R."/>
            <person name="Beeman R.W."/>
            <person name="Brown S.J."/>
            <person name="Bucher G."/>
            <person name="Friedrich M."/>
            <person name="Grimmelikhuijzen C.J."/>
            <person name="Klingler M."/>
            <person name="Lorenzen M."/>
            <person name="Richards S."/>
            <person name="Roth S."/>
            <person name="Schroder R."/>
            <person name="Tautz D."/>
            <person name="Zdobnov E.M."/>
            <person name="Muzny D."/>
            <person name="Gibbs R.A."/>
            <person name="Weinstock G.M."/>
            <person name="Attaway T."/>
            <person name="Bell S."/>
            <person name="Buhay C.J."/>
            <person name="Chandrabose M.N."/>
            <person name="Chavez D."/>
            <person name="Clerk-Blankenburg K.P."/>
            <person name="Cree A."/>
            <person name="Dao M."/>
            <person name="Davis C."/>
            <person name="Chacko J."/>
            <person name="Dinh H."/>
            <person name="Dugan-Rocha S."/>
            <person name="Fowler G."/>
            <person name="Garner T.T."/>
            <person name="Garnes J."/>
            <person name="Gnirke A."/>
            <person name="Hawes A."/>
            <person name="Hernandez J."/>
            <person name="Hines S."/>
            <person name="Holder M."/>
            <person name="Hume J."/>
            <person name="Jhangiani S.N."/>
            <person name="Joshi V."/>
            <person name="Khan Z.M."/>
            <person name="Jackson L."/>
            <person name="Kovar C."/>
            <person name="Kowis A."/>
            <person name="Lee S."/>
            <person name="Lewis L.R."/>
            <person name="Margolis J."/>
            <person name="Morgan M."/>
            <person name="Nazareth L.V."/>
            <person name="Nguyen N."/>
            <person name="Okwuonu G."/>
            <person name="Parker D."/>
            <person name="Richards S."/>
            <person name="Ruiz S.J."/>
            <person name="Santibanez J."/>
            <person name="Savard J."/>
            <person name="Scherer S.E."/>
            <person name="Schneider B."/>
            <person name="Sodergren E."/>
            <person name="Tautz D."/>
            <person name="Vattahil S."/>
            <person name="Villasana D."/>
            <person name="White C.S."/>
            <person name="Wright R."/>
            <person name="Park Y."/>
            <person name="Beeman R.W."/>
            <person name="Lord J."/>
            <person name="Oppert B."/>
            <person name="Lorenzen M."/>
            <person name="Brown S."/>
            <person name="Wang L."/>
            <person name="Savard J."/>
            <person name="Tautz D."/>
            <person name="Richards S."/>
            <person name="Weinstock G."/>
            <person name="Gibbs R.A."/>
            <person name="Liu Y."/>
            <person name="Worley K."/>
            <person name="Weinstock G."/>
            <person name="Elsik C.G."/>
            <person name="Reese J.T."/>
            <person name="Elhaik E."/>
            <person name="Landan G."/>
            <person name="Graur D."/>
            <person name="Arensburger P."/>
            <person name="Atkinson P."/>
            <person name="Beeman R.W."/>
            <person name="Beidler J."/>
            <person name="Brown S.J."/>
            <person name="Demuth J.P."/>
            <person name="Drury D.W."/>
            <person name="Du Y.Z."/>
            <person name="Fujiwara H."/>
            <person name="Lorenzen M."/>
            <person name="Maselli V."/>
            <person name="Osanai M."/>
            <person name="Park Y."/>
            <person name="Robertson H.M."/>
            <person name="Tu Z."/>
            <person name="Wang J.J."/>
            <person name="Wang S."/>
            <person name="Richards S."/>
            <person name="Song H."/>
            <person name="Zhang L."/>
            <person name="Sodergren E."/>
            <person name="Werner D."/>
            <person name="Stanke M."/>
            <person name="Morgenstern B."/>
            <person name="Solovyev V."/>
            <person name="Kosarev P."/>
            <person name="Brown G."/>
            <person name="Chen H.C."/>
            <person name="Ermolaeva O."/>
            <person name="Hlavina W."/>
            <person name="Kapustin Y."/>
            <person name="Kiryutin B."/>
            <person name="Kitts P."/>
            <person name="Maglott D."/>
            <person name="Pruitt K."/>
            <person name="Sapojnikov V."/>
            <person name="Souvorov A."/>
            <person name="Mackey A.J."/>
            <person name="Waterhouse R.M."/>
            <person name="Wyder S."/>
            <person name="Zdobnov E.M."/>
            <person name="Zdobnov E.M."/>
            <person name="Wyder S."/>
            <person name="Kriventseva E.V."/>
            <person name="Kadowaki T."/>
            <person name="Bork P."/>
            <person name="Aranda M."/>
            <person name="Bao R."/>
            <person name="Beermann A."/>
            <person name="Berns N."/>
            <person name="Bolognesi R."/>
            <person name="Bonneton F."/>
            <person name="Bopp D."/>
            <person name="Brown S.J."/>
            <person name="Bucher G."/>
            <person name="Butts T."/>
            <person name="Chaumot A."/>
            <person name="Denell R.E."/>
            <person name="Ferrier D.E."/>
            <person name="Friedrich M."/>
            <person name="Gordon C.M."/>
            <person name="Jindra M."/>
            <person name="Klingler M."/>
            <person name="Lan Q."/>
            <person name="Lattorff H.M."/>
            <person name="Laudet V."/>
            <person name="von Levetsow C."/>
            <person name="Liu Z."/>
            <person name="Lutz R."/>
            <person name="Lynch J.A."/>
            <person name="da Fonseca R.N."/>
            <person name="Posnien N."/>
            <person name="Reuter R."/>
            <person name="Roth S."/>
            <person name="Savard J."/>
            <person name="Schinko J.B."/>
            <person name="Schmitt C."/>
            <person name="Schoppmeier M."/>
            <person name="Schroder R."/>
            <person name="Shippy T.D."/>
            <person name="Simonnet F."/>
            <person name="Marques-Souza H."/>
            <person name="Tautz D."/>
            <person name="Tomoyasu Y."/>
            <person name="Trauner J."/>
            <person name="Van der Zee M."/>
            <person name="Vervoort M."/>
            <person name="Wittkopp N."/>
            <person name="Wimmer E.A."/>
            <person name="Yang X."/>
            <person name="Jones A.K."/>
            <person name="Sattelle D.B."/>
            <person name="Ebert P.R."/>
            <person name="Nelson D."/>
            <person name="Scott J.G."/>
            <person name="Beeman R.W."/>
            <person name="Muthukrishnan S."/>
            <person name="Kramer K.J."/>
            <person name="Arakane Y."/>
            <person name="Beeman R.W."/>
            <person name="Zhu Q."/>
            <person name="Hogenkamp D."/>
            <person name="Dixit R."/>
            <person name="Oppert B."/>
            <person name="Jiang H."/>
            <person name="Zou Z."/>
            <person name="Marshall J."/>
            <person name="Elpidina E."/>
            <person name="Vinokurov K."/>
            <person name="Oppert C."/>
            <person name="Zou Z."/>
            <person name="Evans J."/>
            <person name="Lu Z."/>
            <person name="Zhao P."/>
            <person name="Sumathipala N."/>
            <person name="Altincicek B."/>
            <person name="Vilcinskas A."/>
            <person name="Williams M."/>
            <person name="Hultmark D."/>
            <person name="Hetru C."/>
            <person name="Jiang H."/>
            <person name="Grimmelikhuijzen C.J."/>
            <person name="Hauser F."/>
            <person name="Cazzamali G."/>
            <person name="Williamson M."/>
            <person name="Park Y."/>
            <person name="Li B."/>
            <person name="Tanaka Y."/>
            <person name="Predel R."/>
            <person name="Neupert S."/>
            <person name="Schachtner J."/>
            <person name="Verleyen P."/>
            <person name="Raible F."/>
            <person name="Bork P."/>
            <person name="Friedrich M."/>
            <person name="Walden K.K."/>
            <person name="Robertson H.M."/>
            <person name="Angeli S."/>
            <person name="Foret S."/>
            <person name="Bucher G."/>
            <person name="Schuetz S."/>
            <person name="Maleszka R."/>
            <person name="Wimmer E.A."/>
            <person name="Beeman R.W."/>
            <person name="Lorenzen M."/>
            <person name="Tomoyasu Y."/>
            <person name="Miller S.C."/>
            <person name="Grossmann D."/>
            <person name="Bucher G."/>
        </authorList>
    </citation>
    <scope>NUCLEOTIDE SEQUENCE [LARGE SCALE GENOMIC DNA]</scope>
    <source>
        <strain evidence="4 5">Georgia GA2</strain>
    </source>
</reference>
<feature type="chain" id="PRO_5003089747" description="MD-2-related lipid-recognition domain-containing protein" evidence="2">
    <location>
        <begin position="23"/>
        <end position="156"/>
    </location>
</feature>
<evidence type="ECO:0000256" key="2">
    <source>
        <dbReference type="SAM" id="SignalP"/>
    </source>
</evidence>
<dbReference type="EMBL" id="KQ971354">
    <property type="protein sequence ID" value="EFA07579.1"/>
    <property type="molecule type" value="Genomic_DNA"/>
</dbReference>
<dbReference type="OrthoDB" id="6489092at2759"/>
<dbReference type="AlphaFoldDB" id="D6WPC3"/>
<dbReference type="PANTHER" id="PTHR11306:SF36">
    <property type="entry name" value="NIEMANN-PICK TYPE C-2C-RELATED"/>
    <property type="match status" value="1"/>
</dbReference>
<proteinExistence type="inferred from homology"/>
<dbReference type="Proteomes" id="UP000007266">
    <property type="component" value="Linkage group 7"/>
</dbReference>
<dbReference type="PANTHER" id="PTHR11306">
    <property type="entry name" value="NIEMANN PICK TYPE C2 PROTEIN NPC2-RELATED"/>
    <property type="match status" value="1"/>
</dbReference>
<feature type="signal peptide" evidence="2">
    <location>
        <begin position="1"/>
        <end position="22"/>
    </location>
</feature>
<keyword evidence="2" id="KW-0732">Signal</keyword>
<dbReference type="InterPro" id="IPR014756">
    <property type="entry name" value="Ig_E-set"/>
</dbReference>
<evidence type="ECO:0000256" key="1">
    <source>
        <dbReference type="ARBA" id="ARBA00006370"/>
    </source>
</evidence>
<name>D6WPC3_TRICA</name>
<dbReference type="eggNOG" id="ENOG502T1PY">
    <property type="taxonomic scope" value="Eukaryota"/>
</dbReference>
<keyword evidence="5" id="KW-1185">Reference proteome</keyword>
<protein>
    <recommendedName>
        <fullName evidence="3">MD-2-related lipid-recognition domain-containing protein</fullName>
    </recommendedName>
</protein>
<dbReference type="GO" id="GO:0032934">
    <property type="term" value="F:sterol binding"/>
    <property type="evidence" value="ECO:0000318"/>
    <property type="project" value="GO_Central"/>
</dbReference>
<accession>D6WPC3</accession>
<evidence type="ECO:0000313" key="4">
    <source>
        <dbReference type="EMBL" id="EFA07579.1"/>
    </source>
</evidence>
<comment type="similarity">
    <text evidence="1">Belongs to the NPC2 family.</text>
</comment>
<dbReference type="InterPro" id="IPR039670">
    <property type="entry name" value="NPC2-like"/>
</dbReference>
<dbReference type="FunFam" id="2.60.40.770:FF:000020">
    <property type="entry name" value="Uncharacterized protein"/>
    <property type="match status" value="1"/>
</dbReference>
<evidence type="ECO:0000313" key="5">
    <source>
        <dbReference type="Proteomes" id="UP000007266"/>
    </source>
</evidence>
<dbReference type="Pfam" id="PF02221">
    <property type="entry name" value="E1_DerP2_DerF2"/>
    <property type="match status" value="1"/>
</dbReference>
<reference evidence="4 5" key="2">
    <citation type="journal article" date="2010" name="Nucleic Acids Res.">
        <title>BeetleBase in 2010: revisions to provide comprehensive genomic information for Tribolium castaneum.</title>
        <authorList>
            <person name="Kim H.S."/>
            <person name="Murphy T."/>
            <person name="Xia J."/>
            <person name="Caragea D."/>
            <person name="Park Y."/>
            <person name="Beeman R.W."/>
            <person name="Lorenzen M.D."/>
            <person name="Butcher S."/>
            <person name="Manak J.R."/>
            <person name="Brown S.J."/>
        </authorList>
    </citation>
    <scope>GENOME REANNOTATION</scope>
    <source>
        <strain evidence="4 5">Georgia GA2</strain>
    </source>
</reference>
<feature type="domain" description="MD-2-related lipid-recognition" evidence="3">
    <location>
        <begin position="24"/>
        <end position="154"/>
    </location>
</feature>
<dbReference type="InterPro" id="IPR003172">
    <property type="entry name" value="ML_dom"/>
</dbReference>
<gene>
    <name evidence="4" type="primary">AUGUSTUS-3.0.2_16352</name>
    <name evidence="4" type="ORF">TcasGA2_TC016352</name>
</gene>
<dbReference type="SUPFAM" id="SSF81296">
    <property type="entry name" value="E set domains"/>
    <property type="match status" value="1"/>
</dbReference>
<dbReference type="Gene3D" id="2.60.40.770">
    <property type="match status" value="1"/>
</dbReference>
<dbReference type="KEGG" id="tca:656721"/>
<dbReference type="HOGENOM" id="CLU_1688993_0_0_1"/>
<dbReference type="GO" id="GO:0015918">
    <property type="term" value="P:sterol transport"/>
    <property type="evidence" value="ECO:0000318"/>
    <property type="project" value="GO_Central"/>
</dbReference>
<dbReference type="STRING" id="7070.D6WPC3"/>